<dbReference type="GO" id="GO:0004252">
    <property type="term" value="F:serine-type endopeptidase activity"/>
    <property type="evidence" value="ECO:0007669"/>
    <property type="project" value="InterPro"/>
</dbReference>
<name>A0A3P6QWR6_DIBLA</name>
<proteinExistence type="predicted"/>
<protein>
    <submittedName>
        <fullName evidence="2">Uncharacterized protein</fullName>
    </submittedName>
</protein>
<dbReference type="Proteomes" id="UP000281553">
    <property type="component" value="Unassembled WGS sequence"/>
</dbReference>
<dbReference type="GO" id="GO:0006515">
    <property type="term" value="P:protein quality control for misfolded or incompletely synthesized proteins"/>
    <property type="evidence" value="ECO:0007669"/>
    <property type="project" value="TreeGrafter"/>
</dbReference>
<evidence type="ECO:0000256" key="1">
    <source>
        <dbReference type="SAM" id="SignalP"/>
    </source>
</evidence>
<dbReference type="InterPro" id="IPR027065">
    <property type="entry name" value="Lon_Prtase"/>
</dbReference>
<evidence type="ECO:0000313" key="3">
    <source>
        <dbReference type="Proteomes" id="UP000281553"/>
    </source>
</evidence>
<sequence>MPAVLLVAIFWWCTDSANDRRAALLTTTRLHFFILDLYLVVTVDLNRLFFICTTNQLNTTPDPLRDQTEMAEVSGYVVEDKMIIAH</sequence>
<dbReference type="AlphaFoldDB" id="A0A3P6QWR6"/>
<reference evidence="2 3" key="1">
    <citation type="submission" date="2018-11" db="EMBL/GenBank/DDBJ databases">
        <authorList>
            <consortium name="Pathogen Informatics"/>
        </authorList>
    </citation>
    <scope>NUCLEOTIDE SEQUENCE [LARGE SCALE GENOMIC DNA]</scope>
</reference>
<dbReference type="GO" id="GO:0004176">
    <property type="term" value="F:ATP-dependent peptidase activity"/>
    <property type="evidence" value="ECO:0007669"/>
    <property type="project" value="InterPro"/>
</dbReference>
<feature type="chain" id="PRO_5018034716" evidence="1">
    <location>
        <begin position="17"/>
        <end position="86"/>
    </location>
</feature>
<accession>A0A3P6QWR6</accession>
<keyword evidence="3" id="KW-1185">Reference proteome</keyword>
<evidence type="ECO:0000313" key="2">
    <source>
        <dbReference type="EMBL" id="VDK34548.1"/>
    </source>
</evidence>
<dbReference type="GO" id="GO:0005759">
    <property type="term" value="C:mitochondrial matrix"/>
    <property type="evidence" value="ECO:0007669"/>
    <property type="project" value="TreeGrafter"/>
</dbReference>
<dbReference type="EMBL" id="UYRU01002670">
    <property type="protein sequence ID" value="VDK34548.1"/>
    <property type="molecule type" value="Genomic_DNA"/>
</dbReference>
<dbReference type="GO" id="GO:0003697">
    <property type="term" value="F:single-stranded DNA binding"/>
    <property type="evidence" value="ECO:0007669"/>
    <property type="project" value="TreeGrafter"/>
</dbReference>
<dbReference type="GO" id="GO:0051131">
    <property type="term" value="P:chaperone-mediated protein complex assembly"/>
    <property type="evidence" value="ECO:0007669"/>
    <property type="project" value="TreeGrafter"/>
</dbReference>
<dbReference type="GO" id="GO:0005524">
    <property type="term" value="F:ATP binding"/>
    <property type="evidence" value="ECO:0007669"/>
    <property type="project" value="InterPro"/>
</dbReference>
<dbReference type="PANTHER" id="PTHR43718">
    <property type="entry name" value="LON PROTEASE"/>
    <property type="match status" value="1"/>
</dbReference>
<dbReference type="PANTHER" id="PTHR43718:SF2">
    <property type="entry name" value="LON PROTEASE HOMOLOG, MITOCHONDRIAL"/>
    <property type="match status" value="1"/>
</dbReference>
<dbReference type="GO" id="GO:0007005">
    <property type="term" value="P:mitochondrion organization"/>
    <property type="evidence" value="ECO:0007669"/>
    <property type="project" value="TreeGrafter"/>
</dbReference>
<gene>
    <name evidence="2" type="ORF">DILT_LOCUS596</name>
</gene>
<feature type="signal peptide" evidence="1">
    <location>
        <begin position="1"/>
        <end position="16"/>
    </location>
</feature>
<organism evidence="2 3">
    <name type="scientific">Dibothriocephalus latus</name>
    <name type="common">Fish tapeworm</name>
    <name type="synonym">Diphyllobothrium latum</name>
    <dbReference type="NCBI Taxonomy" id="60516"/>
    <lineage>
        <taxon>Eukaryota</taxon>
        <taxon>Metazoa</taxon>
        <taxon>Spiralia</taxon>
        <taxon>Lophotrochozoa</taxon>
        <taxon>Platyhelminthes</taxon>
        <taxon>Cestoda</taxon>
        <taxon>Eucestoda</taxon>
        <taxon>Diphyllobothriidea</taxon>
        <taxon>Diphyllobothriidae</taxon>
        <taxon>Dibothriocephalus</taxon>
    </lineage>
</organism>
<keyword evidence="1" id="KW-0732">Signal</keyword>